<evidence type="ECO:0000256" key="2">
    <source>
        <dbReference type="ARBA" id="ARBA00022737"/>
    </source>
</evidence>
<feature type="region of interest" description="Disordered" evidence="3">
    <location>
        <begin position="1"/>
        <end position="26"/>
    </location>
</feature>
<dbReference type="Pfam" id="PF00560">
    <property type="entry name" value="LRR_1"/>
    <property type="match status" value="1"/>
</dbReference>
<dbReference type="EMBL" id="HBUF01191128">
    <property type="protein sequence ID" value="CAG6658407.1"/>
    <property type="molecule type" value="Transcribed_RNA"/>
</dbReference>
<dbReference type="PANTHER" id="PTHR48051:SF1">
    <property type="entry name" value="RAS SUPPRESSOR PROTEIN 1"/>
    <property type="match status" value="1"/>
</dbReference>
<dbReference type="FunFam" id="3.80.10.10:FF:000193">
    <property type="entry name" value="Leucine-rich repeat-containing protein 40"/>
    <property type="match status" value="1"/>
</dbReference>
<dbReference type="PRINTS" id="PR00019">
    <property type="entry name" value="LEURICHRPT"/>
</dbReference>
<organism evidence="4">
    <name type="scientific">Cacopsylla melanoneura</name>
    <dbReference type="NCBI Taxonomy" id="428564"/>
    <lineage>
        <taxon>Eukaryota</taxon>
        <taxon>Metazoa</taxon>
        <taxon>Ecdysozoa</taxon>
        <taxon>Arthropoda</taxon>
        <taxon>Hexapoda</taxon>
        <taxon>Insecta</taxon>
        <taxon>Pterygota</taxon>
        <taxon>Neoptera</taxon>
        <taxon>Paraneoptera</taxon>
        <taxon>Hemiptera</taxon>
        <taxon>Sternorrhyncha</taxon>
        <taxon>Psylloidea</taxon>
        <taxon>Psyllidae</taxon>
        <taxon>Psyllinae</taxon>
        <taxon>Cacopsylla</taxon>
    </lineage>
</organism>
<dbReference type="InterPro" id="IPR032675">
    <property type="entry name" value="LRR_dom_sf"/>
</dbReference>
<dbReference type="GO" id="GO:0005737">
    <property type="term" value="C:cytoplasm"/>
    <property type="evidence" value="ECO:0007669"/>
    <property type="project" value="TreeGrafter"/>
</dbReference>
<dbReference type="PANTHER" id="PTHR48051">
    <property type="match status" value="1"/>
</dbReference>
<sequence>MMKKSSRIPVRPKSAISTSSTNSEAIFSPCDASTEEIPDEIIRRARLSGQLKYNNKNLTVIPDRIYRINELDDRERKDIDLSLDKLCQEQSWWDFVPVTVLDFSFNRITLLKSDIQNFAELKVLNLQYNNLHSLPQELNQLACLNELILNNNQLDSISSVYSLPQLYKLNVSNNNINTISKDIGNLTHLTVLNISNNKIETLPEDIGYMKALTHIDASNNLISYVPSEINMLSQLKVLDLNKNQLNSESLPLFLDMRNLTELNLSYNQLTKLPICTDCKNLSHLILGFNKIDDLENDYFLTLPKLSLLSLKNNKIAELCPNIGDLINLTILDLSDNELTNVPNELATLFHLKTLFLGGNPIKTVRNDILRDSKRIVSYIKTSHVNSHQVHTPDRNSQDSTSSEIKIDKYTLDRSKTLALSKVINIPESLYEIAQDVKVEQADLSHNRLSTVNSKLFNITSIRELDLSNNILQAVPPDILNLNKLVYLNLENNKLSDIGIDLNFPHLRELNLSYNKFKRIPESVFGLKSLEILMMNNNHLDEINQYDSLIQLNKLTVLDLSNNNIGKIPCELGLAKQLNHLNLIGNSFKYPRQDILHKGTPYLLSFLRDKLPRSDTPP</sequence>
<dbReference type="InterPro" id="IPR001611">
    <property type="entry name" value="Leu-rich_rpt"/>
</dbReference>
<dbReference type="EMBL" id="HBUF01191127">
    <property type="protein sequence ID" value="CAG6658406.1"/>
    <property type="molecule type" value="Transcribed_RNA"/>
</dbReference>
<dbReference type="EMBL" id="HBUF01191129">
    <property type="protein sequence ID" value="CAG6658408.1"/>
    <property type="molecule type" value="Transcribed_RNA"/>
</dbReference>
<accession>A0A8D8S0N3</accession>
<dbReference type="EMBL" id="HBUF01191130">
    <property type="protein sequence ID" value="CAG6658409.1"/>
    <property type="molecule type" value="Transcribed_RNA"/>
</dbReference>
<name>A0A8D8S0N3_9HEMI</name>
<feature type="compositionally biased region" description="Polar residues" evidence="3">
    <location>
        <begin position="15"/>
        <end position="25"/>
    </location>
</feature>
<reference evidence="4" key="1">
    <citation type="submission" date="2021-05" db="EMBL/GenBank/DDBJ databases">
        <authorList>
            <person name="Alioto T."/>
            <person name="Alioto T."/>
            <person name="Gomez Garrido J."/>
        </authorList>
    </citation>
    <scope>NUCLEOTIDE SEQUENCE</scope>
</reference>
<dbReference type="Pfam" id="PF13855">
    <property type="entry name" value="LRR_8"/>
    <property type="match status" value="3"/>
</dbReference>
<dbReference type="Gene3D" id="3.80.10.10">
    <property type="entry name" value="Ribonuclease Inhibitor"/>
    <property type="match status" value="4"/>
</dbReference>
<keyword evidence="2" id="KW-0677">Repeat</keyword>
<dbReference type="AlphaFoldDB" id="A0A8D8S0N3"/>
<dbReference type="InterPro" id="IPR025875">
    <property type="entry name" value="Leu-rich_rpt_4"/>
</dbReference>
<dbReference type="SMART" id="SM00364">
    <property type="entry name" value="LRR_BAC"/>
    <property type="match status" value="7"/>
</dbReference>
<protein>
    <submittedName>
        <fullName evidence="4">Leucine-rich repeat-containing protein 40</fullName>
    </submittedName>
</protein>
<evidence type="ECO:0000313" key="4">
    <source>
        <dbReference type="EMBL" id="CAG6658406.1"/>
    </source>
</evidence>
<evidence type="ECO:0000256" key="3">
    <source>
        <dbReference type="SAM" id="MobiDB-lite"/>
    </source>
</evidence>
<dbReference type="SMART" id="SM00369">
    <property type="entry name" value="LRR_TYP"/>
    <property type="match status" value="11"/>
</dbReference>
<dbReference type="Pfam" id="PF12799">
    <property type="entry name" value="LRR_4"/>
    <property type="match status" value="1"/>
</dbReference>
<dbReference type="InterPro" id="IPR050216">
    <property type="entry name" value="LRR_domain-containing"/>
</dbReference>
<evidence type="ECO:0000256" key="1">
    <source>
        <dbReference type="ARBA" id="ARBA00022614"/>
    </source>
</evidence>
<dbReference type="SMART" id="SM00365">
    <property type="entry name" value="LRR_SD22"/>
    <property type="match status" value="10"/>
</dbReference>
<dbReference type="PROSITE" id="PS51450">
    <property type="entry name" value="LRR"/>
    <property type="match status" value="9"/>
</dbReference>
<keyword evidence="1" id="KW-0433">Leucine-rich repeat</keyword>
<dbReference type="InterPro" id="IPR003591">
    <property type="entry name" value="Leu-rich_rpt_typical-subtyp"/>
</dbReference>
<dbReference type="SUPFAM" id="SSF52058">
    <property type="entry name" value="L domain-like"/>
    <property type="match status" value="2"/>
</dbReference>
<proteinExistence type="predicted"/>